<dbReference type="InterPro" id="IPR023198">
    <property type="entry name" value="PGP-like_dom2"/>
</dbReference>
<dbReference type="InterPro" id="IPR050155">
    <property type="entry name" value="HAD-like_hydrolase_sf"/>
</dbReference>
<evidence type="ECO:0000313" key="3">
    <source>
        <dbReference type="Proteomes" id="UP000032582"/>
    </source>
</evidence>
<dbReference type="PANTHER" id="PTHR43434:SF13">
    <property type="entry name" value="PHOSPHOGLYCOLATE PHOSPHATASE"/>
    <property type="match status" value="1"/>
</dbReference>
<name>A0A0D8L4L2_MORMO</name>
<dbReference type="SUPFAM" id="SSF56784">
    <property type="entry name" value="HAD-like"/>
    <property type="match status" value="1"/>
</dbReference>
<reference evidence="2 3" key="1">
    <citation type="submission" date="2015-02" db="EMBL/GenBank/DDBJ databases">
        <title>Whole genome shotgun sequencing of cultured foodborne pathogen.</title>
        <authorList>
            <person name="Timme R."/>
            <person name="Allard M.W."/>
            <person name="Strain E."/>
            <person name="Evans P.S."/>
            <person name="Brown E."/>
        </authorList>
    </citation>
    <scope>NUCLEOTIDE SEQUENCE [LARGE SCALE GENOMIC DNA]</scope>
    <source>
        <strain evidence="2 3">GCSL-TSO-24</strain>
    </source>
</reference>
<dbReference type="Gene3D" id="1.10.150.240">
    <property type="entry name" value="Putative phosphatase, domain 2"/>
    <property type="match status" value="1"/>
</dbReference>
<gene>
    <name evidence="2" type="ORF">UA45_16260</name>
</gene>
<evidence type="ECO:0000313" key="2">
    <source>
        <dbReference type="EMBL" id="KJF76860.1"/>
    </source>
</evidence>
<evidence type="ECO:0000256" key="1">
    <source>
        <dbReference type="ARBA" id="ARBA00022723"/>
    </source>
</evidence>
<dbReference type="PATRIC" id="fig|582.24.peg.5188"/>
<protein>
    <submittedName>
        <fullName evidence="2">Haloacid dehalogenase</fullName>
    </submittedName>
</protein>
<dbReference type="AlphaFoldDB" id="A0A0D8L4L2"/>
<dbReference type="EMBL" id="JZSH01000235">
    <property type="protein sequence ID" value="KJF76860.1"/>
    <property type="molecule type" value="Genomic_DNA"/>
</dbReference>
<dbReference type="Gene3D" id="3.40.50.1000">
    <property type="entry name" value="HAD superfamily/HAD-like"/>
    <property type="match status" value="1"/>
</dbReference>
<dbReference type="PANTHER" id="PTHR43434">
    <property type="entry name" value="PHOSPHOGLYCOLATE PHOSPHATASE"/>
    <property type="match status" value="1"/>
</dbReference>
<organism evidence="2 3">
    <name type="scientific">Morganella morganii</name>
    <name type="common">Proteus morganii</name>
    <dbReference type="NCBI Taxonomy" id="582"/>
    <lineage>
        <taxon>Bacteria</taxon>
        <taxon>Pseudomonadati</taxon>
        <taxon>Pseudomonadota</taxon>
        <taxon>Gammaproteobacteria</taxon>
        <taxon>Enterobacterales</taxon>
        <taxon>Morganellaceae</taxon>
        <taxon>Morganella</taxon>
    </lineage>
</organism>
<dbReference type="SFLD" id="SFLDG01129">
    <property type="entry name" value="C1.5:_HAD__Beta-PGM__Phosphata"/>
    <property type="match status" value="1"/>
</dbReference>
<dbReference type="SFLD" id="SFLDS00003">
    <property type="entry name" value="Haloacid_Dehalogenase"/>
    <property type="match status" value="1"/>
</dbReference>
<sequence length="219" mass="24732">MVFSQTYPTRVYKLVIFDFDGTLADSFPFFVSTINHLADMHSFKKIHLDEVESFRGISSREIMKNLGIPVWKLPAITQSFIKLMKVNSSKIPLFDHTDEMLAHLNEHGVTVGLVSSNGYENVTSVLGSRCRYFSYFECGASFFGKASRLKQLLKKADFKPSETIYIGDQITDYEAARSVGIAFGAVLWGYSSEKLLKKLSPDETFENVSAIKRITVIKK</sequence>
<dbReference type="Pfam" id="PF13419">
    <property type="entry name" value="HAD_2"/>
    <property type="match status" value="1"/>
</dbReference>
<keyword evidence="1" id="KW-0479">Metal-binding</keyword>
<dbReference type="GO" id="GO:0046872">
    <property type="term" value="F:metal ion binding"/>
    <property type="evidence" value="ECO:0007669"/>
    <property type="project" value="UniProtKB-KW"/>
</dbReference>
<dbReference type="InterPro" id="IPR023214">
    <property type="entry name" value="HAD_sf"/>
</dbReference>
<proteinExistence type="predicted"/>
<dbReference type="InterPro" id="IPR036412">
    <property type="entry name" value="HAD-like_sf"/>
</dbReference>
<comment type="caution">
    <text evidence="2">The sequence shown here is derived from an EMBL/GenBank/DDBJ whole genome shotgun (WGS) entry which is preliminary data.</text>
</comment>
<accession>A0A0D8L4L2</accession>
<dbReference type="InterPro" id="IPR041492">
    <property type="entry name" value="HAD_2"/>
</dbReference>
<dbReference type="NCBIfam" id="TIGR01549">
    <property type="entry name" value="HAD-SF-IA-v1"/>
    <property type="match status" value="1"/>
</dbReference>
<dbReference type="InterPro" id="IPR006439">
    <property type="entry name" value="HAD-SF_hydro_IA"/>
</dbReference>
<dbReference type="GO" id="GO:0008967">
    <property type="term" value="F:phosphoglycolate phosphatase activity"/>
    <property type="evidence" value="ECO:0007669"/>
    <property type="project" value="TreeGrafter"/>
</dbReference>
<dbReference type="Proteomes" id="UP000032582">
    <property type="component" value="Unassembled WGS sequence"/>
</dbReference>
<dbReference type="GO" id="GO:0006281">
    <property type="term" value="P:DNA repair"/>
    <property type="evidence" value="ECO:0007669"/>
    <property type="project" value="TreeGrafter"/>
</dbReference>
<dbReference type="GO" id="GO:0005829">
    <property type="term" value="C:cytosol"/>
    <property type="evidence" value="ECO:0007669"/>
    <property type="project" value="TreeGrafter"/>
</dbReference>